<keyword evidence="15" id="KW-1185">Reference proteome</keyword>
<feature type="compositionally biased region" description="Polar residues" evidence="11">
    <location>
        <begin position="1459"/>
        <end position="1480"/>
    </location>
</feature>
<feature type="transmembrane region" description="Helical" evidence="12">
    <location>
        <begin position="1058"/>
        <end position="1085"/>
    </location>
</feature>
<dbReference type="PROSITE" id="PS00237">
    <property type="entry name" value="G_PROTEIN_RECEP_F1_1"/>
    <property type="match status" value="1"/>
</dbReference>
<dbReference type="InterPro" id="IPR017452">
    <property type="entry name" value="GPCR_Rhodpsn_7TM"/>
</dbReference>
<evidence type="ECO:0000256" key="6">
    <source>
        <dbReference type="ARBA" id="ARBA00023040"/>
    </source>
</evidence>
<feature type="compositionally biased region" description="Basic residues" evidence="11">
    <location>
        <begin position="1238"/>
        <end position="1255"/>
    </location>
</feature>
<keyword evidence="5 12" id="KW-1133">Transmembrane helix</keyword>
<comment type="caution">
    <text evidence="14">The sequence shown here is derived from an EMBL/GenBank/DDBJ whole genome shotgun (WGS) entry which is preliminary data.</text>
</comment>
<keyword evidence="3" id="KW-1003">Cell membrane</keyword>
<dbReference type="InterPro" id="IPR000276">
    <property type="entry name" value="GPCR_Rhodpsn"/>
</dbReference>
<feature type="compositionally biased region" description="Low complexity" evidence="11">
    <location>
        <begin position="1225"/>
        <end position="1237"/>
    </location>
</feature>
<feature type="region of interest" description="Disordered" evidence="11">
    <location>
        <begin position="1195"/>
        <end position="1258"/>
    </location>
</feature>
<dbReference type="SUPFAM" id="SSF81321">
    <property type="entry name" value="Family A G protein-coupled receptor-like"/>
    <property type="match status" value="1"/>
</dbReference>
<dbReference type="PANTHER" id="PTHR24248">
    <property type="entry name" value="ADRENERGIC RECEPTOR-RELATED G-PROTEIN COUPLED RECEPTOR"/>
    <property type="match status" value="1"/>
</dbReference>
<keyword evidence="9 10" id="KW-0807">Transducer</keyword>
<evidence type="ECO:0000313" key="15">
    <source>
        <dbReference type="Proteomes" id="UP000825002"/>
    </source>
</evidence>
<name>A0ABQ7SA80_9ACAR</name>
<dbReference type="PANTHER" id="PTHR24248:SF66">
    <property type="entry name" value="OCTOPAMINE RECEPTOR BETA-3R"/>
    <property type="match status" value="1"/>
</dbReference>
<evidence type="ECO:0000256" key="1">
    <source>
        <dbReference type="ARBA" id="ARBA00004651"/>
    </source>
</evidence>
<feature type="compositionally biased region" description="Polar residues" evidence="11">
    <location>
        <begin position="881"/>
        <end position="902"/>
    </location>
</feature>
<dbReference type="EMBL" id="JAIFTH010000170">
    <property type="protein sequence ID" value="KAG9510335.1"/>
    <property type="molecule type" value="Genomic_DNA"/>
</dbReference>
<reference evidence="14 15" key="1">
    <citation type="submission" date="2020-10" db="EMBL/GenBank/DDBJ databases">
        <authorList>
            <person name="Klimov P.B."/>
            <person name="Dyachkov S.M."/>
            <person name="Chetverikov P.E."/>
        </authorList>
    </citation>
    <scope>NUCLEOTIDE SEQUENCE [LARGE SCALE GENOMIC DNA]</scope>
    <source>
        <strain evidence="14">BMOC 18-1129-001#AD2665</strain>
        <tissue evidence="14">Entire mites</tissue>
    </source>
</reference>
<feature type="transmembrane region" description="Helical" evidence="12">
    <location>
        <begin position="978"/>
        <end position="996"/>
    </location>
</feature>
<evidence type="ECO:0000259" key="13">
    <source>
        <dbReference type="PROSITE" id="PS50262"/>
    </source>
</evidence>
<evidence type="ECO:0000256" key="3">
    <source>
        <dbReference type="ARBA" id="ARBA00022475"/>
    </source>
</evidence>
<comment type="similarity">
    <text evidence="2 10">Belongs to the G-protein coupled receptor 1 family.</text>
</comment>
<feature type="region of interest" description="Disordered" evidence="11">
    <location>
        <begin position="811"/>
        <end position="837"/>
    </location>
</feature>
<feature type="compositionally biased region" description="Low complexity" evidence="11">
    <location>
        <begin position="854"/>
        <end position="869"/>
    </location>
</feature>
<keyword evidence="4 10" id="KW-0812">Transmembrane</keyword>
<feature type="compositionally biased region" description="Polar residues" evidence="11">
    <location>
        <begin position="207"/>
        <end position="220"/>
    </location>
</feature>
<sequence>MEVEPRTTTSGSGGGGNNSKRARIRLSKRDMINLAKASQQRQHCQLPAATTTTTTSTPPETATVIATGTFARLPSMASRQVVVVEQQHCIRQQYEQPDVLLTSRSSSSLAVINAMATTACNLVVATAAAATADAEQTEHCDAATSLQRLNLEENSNVETASYQDCDRQQSKQQQHAIRTIALFTTAPVHQPVQPQQQQQQQEHLAPGNNSYRNNTDNNVLLPSCTPAHNGFNNNNLLDGEETQSFLSSLPSLVAPPLFTTKLVDNTFCSSPPPPLTTTTTTIATSTGAKLLTSPPKPTVTPAIASNDRNNQPEMNLYTLGDSEDCYWLSDILEDTASGINNSNNNNNNIDFNHNGNVTVKVERPIFATKKQRKMRWKHRRQIFTRKICQNVCLTPTNNQAIITEAITMNNTWAKMIASTNNSSKTIQTIDLATASTTATAITTAPRVRRRELERIMKGLACGACLTRRHLSVTNTKHRRRYIRRSNIAHRYGTRMMSMIEMNDELCRSQQRLLRTPSGGSMSGTGLMSNCCRCCHAPAACSCQKRRHELIGDFTTAMIDRSPFRQQPEVPCNDTACHRDRRSDCYDNCAHSATSNSTGRLNMVAATSVDKHRALQSKNIEQQSKISSTSFPLDQSRSTRALCTKLTDAAKRSRKNNRLILASTTTTGVEQQTPTSCGCVMKRRKRRGAPGARVRVWLALAAVLVALTMLSATAISPVTGKSRWSHARYARVSSNGGANPELREFSEASEPSALTIFHGVAQQRETAKRSPHNLSSPPVLSLHHQLLYNAHKDNNNNRPLITKYRVTRQDGFETGDAGRSELTSGDDVPAHDPPMNRSYYYDEQSHQVMASVSGMDSSAGLDSASDASSSSGGGDKDGTTDPMDQQFVSSTTNGMGAFGQQQPQTNLATTEHEGNDNGNNETISASGISSGSSIVSEFDWLTWLSLIVMVLIIVCAVCGNTLIIVSVMRHHKLRVTTNWFVVSLACADILVALFAMTFNASVQLSGRWLFHQWVCDFWSSCDVLFSTASIMHLCCISIDRYYAIMKPLDYTMKMTTRTAGYMLAGVWIVSALLSYIPIFTGVYTTQDHLEYRRQHPDECEFVVNRIYSIVSSSISFWIPGSIMIFMYWRIFKEAVRQEAFIYKQQQQSALVAPIRSTAHRSTAQQQQQQQKQQQQQLSQQQQQTLSSYSSLAIAAAGQQQPQQSGAAQSALGSASYGKRNSMQPIHQQLQQQQQQQQLSHHHNHHHHHHHHHHHSRNSTTFDTAINCESGASTPTKKSLSKIKRERKAVKTLAVIMGAFVLCWLPFFTWYTGVYGICGQWCEAYVPKIAVTILFWIGYFNSTLNPFIYAYFNREFRDAFKKTLVWIFWCCVPNSSPSHHHQQQLQDMQQQRQQQQQQQAQQQQANSYSHTDLHTCTTGGGGNHHQHSNNYHHKQHTGDSGMLPPAPAKPTLHNSGLLPAQETTMTSAPPSVPVQVTNATPT</sequence>
<evidence type="ECO:0000256" key="4">
    <source>
        <dbReference type="ARBA" id="ARBA00022692"/>
    </source>
</evidence>
<dbReference type="CDD" id="cd15066">
    <property type="entry name" value="7tmA_DmOct-betaAR-like"/>
    <property type="match status" value="1"/>
</dbReference>
<organism evidence="14 15">
    <name type="scientific">Fragariocoptes setiger</name>
    <dbReference type="NCBI Taxonomy" id="1670756"/>
    <lineage>
        <taxon>Eukaryota</taxon>
        <taxon>Metazoa</taxon>
        <taxon>Ecdysozoa</taxon>
        <taxon>Arthropoda</taxon>
        <taxon>Chelicerata</taxon>
        <taxon>Arachnida</taxon>
        <taxon>Acari</taxon>
        <taxon>Acariformes</taxon>
        <taxon>Trombidiformes</taxon>
        <taxon>Prostigmata</taxon>
        <taxon>Eupodina</taxon>
        <taxon>Eriophyoidea</taxon>
        <taxon>Phytoptidae</taxon>
        <taxon>Fragariocoptes</taxon>
    </lineage>
</organism>
<dbReference type="PRINTS" id="PR00237">
    <property type="entry name" value="GPCRRHODOPSN"/>
</dbReference>
<keyword evidence="8 10" id="KW-0675">Receptor</keyword>
<dbReference type="Gene3D" id="1.20.1070.10">
    <property type="entry name" value="Rhodopsin 7-helix transmembrane proteins"/>
    <property type="match status" value="2"/>
</dbReference>
<feature type="region of interest" description="Disordered" evidence="11">
    <location>
        <begin position="1"/>
        <end position="22"/>
    </location>
</feature>
<dbReference type="Proteomes" id="UP000825002">
    <property type="component" value="Unassembled WGS sequence"/>
</dbReference>
<feature type="non-terminal residue" evidence="14">
    <location>
        <position position="1480"/>
    </location>
</feature>
<feature type="compositionally biased region" description="Low complexity" evidence="11">
    <location>
        <begin position="189"/>
        <end position="201"/>
    </location>
</feature>
<accession>A0ABQ7SA80</accession>
<evidence type="ECO:0000256" key="8">
    <source>
        <dbReference type="ARBA" id="ARBA00023170"/>
    </source>
</evidence>
<evidence type="ECO:0000256" key="12">
    <source>
        <dbReference type="SAM" id="Phobius"/>
    </source>
</evidence>
<feature type="compositionally biased region" description="Basic residues" evidence="11">
    <location>
        <begin position="1422"/>
        <end position="1433"/>
    </location>
</feature>
<evidence type="ECO:0000313" key="14">
    <source>
        <dbReference type="EMBL" id="KAG9510335.1"/>
    </source>
</evidence>
<keyword evidence="7 12" id="KW-0472">Membrane</keyword>
<feature type="transmembrane region" description="Helical" evidence="12">
    <location>
        <begin position="939"/>
        <end position="966"/>
    </location>
</feature>
<evidence type="ECO:0000256" key="10">
    <source>
        <dbReference type="RuleBase" id="RU000688"/>
    </source>
</evidence>
<feature type="compositionally biased region" description="Low complexity" evidence="11">
    <location>
        <begin position="1195"/>
        <end position="1216"/>
    </location>
</feature>
<feature type="region of interest" description="Disordered" evidence="11">
    <location>
        <begin position="189"/>
        <end position="226"/>
    </location>
</feature>
<dbReference type="SUPFAM" id="SSF81995">
    <property type="entry name" value="beta-sandwich domain of Sec23/24"/>
    <property type="match status" value="1"/>
</dbReference>
<feature type="transmembrane region" description="Helical" evidence="12">
    <location>
        <begin position="1290"/>
        <end position="1311"/>
    </location>
</feature>
<evidence type="ECO:0000256" key="9">
    <source>
        <dbReference type="ARBA" id="ARBA00023224"/>
    </source>
</evidence>
<dbReference type="Pfam" id="PF00001">
    <property type="entry name" value="7tm_1"/>
    <property type="match status" value="1"/>
</dbReference>
<evidence type="ECO:0000256" key="11">
    <source>
        <dbReference type="SAM" id="MobiDB-lite"/>
    </source>
</evidence>
<feature type="region of interest" description="Disordered" evidence="11">
    <location>
        <begin position="854"/>
        <end position="902"/>
    </location>
</feature>
<feature type="compositionally biased region" description="Low complexity" evidence="11">
    <location>
        <begin position="1381"/>
        <end position="1402"/>
    </location>
</feature>
<evidence type="ECO:0000256" key="2">
    <source>
        <dbReference type="ARBA" id="ARBA00010663"/>
    </source>
</evidence>
<keyword evidence="6 10" id="KW-0297">G-protein coupled receptor</keyword>
<comment type="subcellular location">
    <subcellularLocation>
        <location evidence="1">Cell membrane</location>
        <topology evidence="1">Multi-pass membrane protein</topology>
    </subcellularLocation>
</comment>
<feature type="transmembrane region" description="Helical" evidence="12">
    <location>
        <begin position="1331"/>
        <end position="1350"/>
    </location>
</feature>
<feature type="domain" description="G-protein coupled receptors family 1 profile" evidence="13">
    <location>
        <begin position="958"/>
        <end position="1347"/>
    </location>
</feature>
<evidence type="ECO:0000256" key="5">
    <source>
        <dbReference type="ARBA" id="ARBA00022989"/>
    </source>
</evidence>
<feature type="region of interest" description="Disordered" evidence="11">
    <location>
        <begin position="1378"/>
        <end position="1480"/>
    </location>
</feature>
<evidence type="ECO:0000256" key="7">
    <source>
        <dbReference type="ARBA" id="ARBA00023136"/>
    </source>
</evidence>
<feature type="transmembrane region" description="Helical" evidence="12">
    <location>
        <begin position="693"/>
        <end position="714"/>
    </location>
</feature>
<gene>
    <name evidence="14" type="primary">Octbeta2R</name>
    <name evidence="14" type="ORF">GZH46_01127</name>
</gene>
<feature type="transmembrane region" description="Helical" evidence="12">
    <location>
        <begin position="1105"/>
        <end position="1127"/>
    </location>
</feature>
<proteinExistence type="inferred from homology"/>
<dbReference type="SMART" id="SM01381">
    <property type="entry name" value="7TM_GPCR_Srsx"/>
    <property type="match status" value="1"/>
</dbReference>
<feature type="region of interest" description="Disordered" evidence="11">
    <location>
        <begin position="288"/>
        <end position="309"/>
    </location>
</feature>
<dbReference type="PROSITE" id="PS50262">
    <property type="entry name" value="G_PROTEIN_RECEP_F1_2"/>
    <property type="match status" value="1"/>
</dbReference>
<protein>
    <submittedName>
        <fullName evidence="14">Octopamine receptor beta-2R</fullName>
    </submittedName>
</protein>